<protein>
    <submittedName>
        <fullName evidence="2">Uncharacterized protein</fullName>
    </submittedName>
</protein>
<proteinExistence type="predicted"/>
<organism evidence="1 2">
    <name type="scientific">Parastrongyloides trichosuri</name>
    <name type="common">Possum-specific nematode worm</name>
    <dbReference type="NCBI Taxonomy" id="131310"/>
    <lineage>
        <taxon>Eukaryota</taxon>
        <taxon>Metazoa</taxon>
        <taxon>Ecdysozoa</taxon>
        <taxon>Nematoda</taxon>
        <taxon>Chromadorea</taxon>
        <taxon>Rhabditida</taxon>
        <taxon>Tylenchina</taxon>
        <taxon>Panagrolaimomorpha</taxon>
        <taxon>Strongyloidoidea</taxon>
        <taxon>Strongyloididae</taxon>
        <taxon>Parastrongyloides</taxon>
    </lineage>
</organism>
<accession>A0A0N4ZKE6</accession>
<dbReference type="Proteomes" id="UP000038045">
    <property type="component" value="Unplaced"/>
</dbReference>
<dbReference type="WBParaSite" id="PTRK_0000857900.1">
    <property type="protein sequence ID" value="PTRK_0000857900.1"/>
    <property type="gene ID" value="PTRK_0000857900"/>
</dbReference>
<name>A0A0N4ZKE6_PARTI</name>
<sequence>MAAPIPILYEDDEIDDNFFDTSSTVSVFSTNNRNIGLNDVIKKTRDEGILKLAILYRLPLNIGTVFFKTIFSYIEFPEESVKRISISSFSQLDHSSIEYSPSKIKKKNNVMETSDYQSDVEFIDDECF</sequence>
<reference evidence="2" key="1">
    <citation type="submission" date="2017-02" db="UniProtKB">
        <authorList>
            <consortium name="WormBaseParasite"/>
        </authorList>
    </citation>
    <scope>IDENTIFICATION</scope>
</reference>
<evidence type="ECO:0000313" key="2">
    <source>
        <dbReference type="WBParaSite" id="PTRK_0000857900.1"/>
    </source>
</evidence>
<keyword evidence="1" id="KW-1185">Reference proteome</keyword>
<evidence type="ECO:0000313" key="1">
    <source>
        <dbReference type="Proteomes" id="UP000038045"/>
    </source>
</evidence>
<dbReference type="AlphaFoldDB" id="A0A0N4ZKE6"/>